<name>A0ABW2B3A5_9RHOB</name>
<organism evidence="3 4">
    <name type="scientific">Sulfitobacter porphyrae</name>
    <dbReference type="NCBI Taxonomy" id="1246864"/>
    <lineage>
        <taxon>Bacteria</taxon>
        <taxon>Pseudomonadati</taxon>
        <taxon>Pseudomonadota</taxon>
        <taxon>Alphaproteobacteria</taxon>
        <taxon>Rhodobacterales</taxon>
        <taxon>Roseobacteraceae</taxon>
        <taxon>Sulfitobacter</taxon>
    </lineage>
</organism>
<keyword evidence="4" id="KW-1185">Reference proteome</keyword>
<dbReference type="EMBL" id="JBHSWG010000001">
    <property type="protein sequence ID" value="MFC6759736.1"/>
    <property type="molecule type" value="Genomic_DNA"/>
</dbReference>
<feature type="domain" description="NAD-dependent epimerase/dehydratase" evidence="2">
    <location>
        <begin position="16"/>
        <end position="175"/>
    </location>
</feature>
<evidence type="ECO:0000256" key="1">
    <source>
        <dbReference type="SAM" id="MobiDB-lite"/>
    </source>
</evidence>
<sequence>MASPGDAESGSQVNRILITGAAGRIGRTLRKGLKRHDRILRLVDQLDLGPPDAAEEIVHCNLRDPAAGSVFDEVHTLIHLAAVPDERPWNEIFPLNYELTQNVFEAARVAGVRRIIFASSIQAVGFHPISVMLDGNARIRPSGNYGLSKAFGEALGSLYADRHGMSFIALRIASFEPQPTDKRMLKTWLSPRDAVHLFDRAIDATDVHYLMAYGVSANTSGMADNAHADLLGYHPLDNAEIHADHIADAGAMLGPNASVTHGGAASDAECTDTGQNFLKHP</sequence>
<dbReference type="Gene3D" id="3.40.50.720">
    <property type="entry name" value="NAD(P)-binding Rossmann-like Domain"/>
    <property type="match status" value="1"/>
</dbReference>
<comment type="caution">
    <text evidence="3">The sequence shown here is derived from an EMBL/GenBank/DDBJ whole genome shotgun (WGS) entry which is preliminary data.</text>
</comment>
<feature type="region of interest" description="Disordered" evidence="1">
    <location>
        <begin position="261"/>
        <end position="281"/>
    </location>
</feature>
<evidence type="ECO:0000313" key="4">
    <source>
        <dbReference type="Proteomes" id="UP001596353"/>
    </source>
</evidence>
<dbReference type="InterPro" id="IPR050177">
    <property type="entry name" value="Lipid_A_modif_metabolic_enz"/>
</dbReference>
<dbReference type="Proteomes" id="UP001596353">
    <property type="component" value="Unassembled WGS sequence"/>
</dbReference>
<feature type="compositionally biased region" description="Polar residues" evidence="1">
    <location>
        <begin position="272"/>
        <end position="281"/>
    </location>
</feature>
<dbReference type="InterPro" id="IPR036291">
    <property type="entry name" value="NAD(P)-bd_dom_sf"/>
</dbReference>
<dbReference type="Pfam" id="PF01370">
    <property type="entry name" value="Epimerase"/>
    <property type="match status" value="1"/>
</dbReference>
<accession>A0ABW2B3A5</accession>
<dbReference type="SUPFAM" id="SSF51735">
    <property type="entry name" value="NAD(P)-binding Rossmann-fold domains"/>
    <property type="match status" value="1"/>
</dbReference>
<gene>
    <name evidence="3" type="ORF">ACFQFQ_09925</name>
</gene>
<reference evidence="4" key="1">
    <citation type="journal article" date="2019" name="Int. J. Syst. Evol. Microbiol.">
        <title>The Global Catalogue of Microorganisms (GCM) 10K type strain sequencing project: providing services to taxonomists for standard genome sequencing and annotation.</title>
        <authorList>
            <consortium name="The Broad Institute Genomics Platform"/>
            <consortium name="The Broad Institute Genome Sequencing Center for Infectious Disease"/>
            <person name="Wu L."/>
            <person name="Ma J."/>
        </authorList>
    </citation>
    <scope>NUCLEOTIDE SEQUENCE [LARGE SCALE GENOMIC DNA]</scope>
    <source>
        <strain evidence="4">CCUG 66188</strain>
    </source>
</reference>
<dbReference type="InterPro" id="IPR001509">
    <property type="entry name" value="Epimerase_deHydtase"/>
</dbReference>
<protein>
    <submittedName>
        <fullName evidence="3">NAD-dependent epimerase/dehydratase family protein</fullName>
    </submittedName>
</protein>
<evidence type="ECO:0000313" key="3">
    <source>
        <dbReference type="EMBL" id="MFC6759736.1"/>
    </source>
</evidence>
<dbReference type="PANTHER" id="PTHR43245">
    <property type="entry name" value="BIFUNCTIONAL POLYMYXIN RESISTANCE PROTEIN ARNA"/>
    <property type="match status" value="1"/>
</dbReference>
<dbReference type="PANTHER" id="PTHR43245:SF55">
    <property type="entry name" value="NAD(P)-BINDING DOMAIN-CONTAINING PROTEIN"/>
    <property type="match status" value="1"/>
</dbReference>
<evidence type="ECO:0000259" key="2">
    <source>
        <dbReference type="Pfam" id="PF01370"/>
    </source>
</evidence>
<proteinExistence type="predicted"/>